<dbReference type="Proteomes" id="UP000239861">
    <property type="component" value="Unassembled WGS sequence"/>
</dbReference>
<comment type="caution">
    <text evidence="2">The sequence shown here is derived from an EMBL/GenBank/DDBJ whole genome shotgun (WGS) entry which is preliminary data.</text>
</comment>
<dbReference type="SUPFAM" id="SSF58113">
    <property type="entry name" value="Apolipoprotein A-I"/>
    <property type="match status" value="1"/>
</dbReference>
<name>A0AB36ZYU2_9BACT</name>
<evidence type="ECO:0000313" key="3">
    <source>
        <dbReference type="Proteomes" id="UP000239861"/>
    </source>
</evidence>
<dbReference type="RefSeq" id="WP_079578008.1">
    <property type="nucleotide sequence ID" value="NZ_FUYO01000011.1"/>
</dbReference>
<dbReference type="EMBL" id="PTIW01000008">
    <property type="protein sequence ID" value="PPK61703.1"/>
    <property type="molecule type" value="Genomic_DNA"/>
</dbReference>
<gene>
    <name evidence="2" type="ORF">B0F89_10895</name>
</gene>
<organism evidence="2 3">
    <name type="scientific">Malaciobacter marinus</name>
    <dbReference type="NCBI Taxonomy" id="505249"/>
    <lineage>
        <taxon>Bacteria</taxon>
        <taxon>Pseudomonadati</taxon>
        <taxon>Campylobacterota</taxon>
        <taxon>Epsilonproteobacteria</taxon>
        <taxon>Campylobacterales</taxon>
        <taxon>Arcobacteraceae</taxon>
        <taxon>Malaciobacter</taxon>
    </lineage>
</organism>
<evidence type="ECO:0008006" key="4">
    <source>
        <dbReference type="Google" id="ProtNLM"/>
    </source>
</evidence>
<reference evidence="2 3" key="1">
    <citation type="submission" date="2018-02" db="EMBL/GenBank/DDBJ databases">
        <title>Subsurface microbial communities from deep shales in Ohio and West Virginia, USA.</title>
        <authorList>
            <person name="Wrighton K."/>
        </authorList>
    </citation>
    <scope>NUCLEOTIDE SEQUENCE [LARGE SCALE GENOMIC DNA]</scope>
    <source>
        <strain evidence="2 3">MARC-MIP3H16</strain>
    </source>
</reference>
<feature type="coiled-coil region" evidence="1">
    <location>
        <begin position="2"/>
        <end position="33"/>
    </location>
</feature>
<sequence>MLDKILDELKKDLEEAKEANSLTKANIEKIVKESTSKIVSELQFNKDISIDLVNSVMNTTITTLKEFGEDTKENIKVSSEALFDGVKETINKQYSKQSKEIEEIHTILSQEIKSDMSKTVDNVKEIGELSFEVLKNAIDAAITSAKKTLNDKK</sequence>
<proteinExistence type="predicted"/>
<keyword evidence="1" id="KW-0175">Coiled coil</keyword>
<evidence type="ECO:0000313" key="2">
    <source>
        <dbReference type="EMBL" id="PPK61703.1"/>
    </source>
</evidence>
<accession>A0AB36ZYU2</accession>
<protein>
    <recommendedName>
        <fullName evidence="4">Phasin family protein</fullName>
    </recommendedName>
</protein>
<dbReference type="AlphaFoldDB" id="A0AB36ZYU2"/>
<evidence type="ECO:0000256" key="1">
    <source>
        <dbReference type="SAM" id="Coils"/>
    </source>
</evidence>